<dbReference type="InterPro" id="IPR036413">
    <property type="entry name" value="YaeB-like_sf"/>
</dbReference>
<comment type="similarity">
    <text evidence="2">Belongs to the tRNA methyltransferase O family.</text>
</comment>
<evidence type="ECO:0000256" key="1">
    <source>
        <dbReference type="ARBA" id="ARBA00022691"/>
    </source>
</evidence>
<evidence type="ECO:0000256" key="2">
    <source>
        <dbReference type="ARBA" id="ARBA00033753"/>
    </source>
</evidence>
<dbReference type="Pfam" id="PF01980">
    <property type="entry name" value="TrmO_N"/>
    <property type="match status" value="1"/>
</dbReference>
<dbReference type="InterPro" id="IPR036414">
    <property type="entry name" value="YaeB_N_sf"/>
</dbReference>
<dbReference type="Gene3D" id="2.40.30.70">
    <property type="entry name" value="YaeB-like"/>
    <property type="match status" value="1"/>
</dbReference>
<keyword evidence="6" id="KW-1185">Reference proteome</keyword>
<evidence type="ECO:0000313" key="6">
    <source>
        <dbReference type="Proteomes" id="UP001500842"/>
    </source>
</evidence>
<name>A0ABN2B6R7_9ACTN</name>
<dbReference type="EMBL" id="BAAAOR010000030">
    <property type="protein sequence ID" value="GAA1533532.1"/>
    <property type="molecule type" value="Genomic_DNA"/>
</dbReference>
<reference evidence="5 6" key="1">
    <citation type="journal article" date="2019" name="Int. J. Syst. Evol. Microbiol.">
        <title>The Global Catalogue of Microorganisms (GCM) 10K type strain sequencing project: providing services to taxonomists for standard genome sequencing and annotation.</title>
        <authorList>
            <consortium name="The Broad Institute Genomics Platform"/>
            <consortium name="The Broad Institute Genome Sequencing Center for Infectious Disease"/>
            <person name="Wu L."/>
            <person name="Ma J."/>
        </authorList>
    </citation>
    <scope>NUCLEOTIDE SEQUENCE [LARGE SCALE GENOMIC DNA]</scope>
    <source>
        <strain evidence="5 6">JCM 14942</strain>
    </source>
</reference>
<evidence type="ECO:0000259" key="4">
    <source>
        <dbReference type="PROSITE" id="PS51668"/>
    </source>
</evidence>
<organism evidence="5 6">
    <name type="scientific">Nocardioides humi</name>
    <dbReference type="NCBI Taxonomy" id="449461"/>
    <lineage>
        <taxon>Bacteria</taxon>
        <taxon>Bacillati</taxon>
        <taxon>Actinomycetota</taxon>
        <taxon>Actinomycetes</taxon>
        <taxon>Propionibacteriales</taxon>
        <taxon>Nocardioidaceae</taxon>
        <taxon>Nocardioides</taxon>
    </lineage>
</organism>
<dbReference type="RefSeq" id="WP_141007314.1">
    <property type="nucleotide sequence ID" value="NZ_BAAAOR010000030.1"/>
</dbReference>
<dbReference type="InterPro" id="IPR023370">
    <property type="entry name" value="TrmO-like_N"/>
</dbReference>
<dbReference type="PANTHER" id="PTHR12818">
    <property type="entry name" value="TRNA (ADENINE(37)-N6)-METHYLTRANSFERASE"/>
    <property type="match status" value="1"/>
</dbReference>
<accession>A0ABN2B6R7</accession>
<dbReference type="PROSITE" id="PS51668">
    <property type="entry name" value="TSAA_2"/>
    <property type="match status" value="1"/>
</dbReference>
<feature type="region of interest" description="Disordered" evidence="3">
    <location>
        <begin position="152"/>
        <end position="171"/>
    </location>
</feature>
<gene>
    <name evidence="5" type="primary">tsaA</name>
    <name evidence="5" type="ORF">GCM10009788_40620</name>
</gene>
<dbReference type="PANTHER" id="PTHR12818:SF0">
    <property type="entry name" value="TRNA (ADENINE(37)-N6)-METHYLTRANSFERASE"/>
    <property type="match status" value="1"/>
</dbReference>
<dbReference type="CDD" id="cd09281">
    <property type="entry name" value="UPF0066"/>
    <property type="match status" value="1"/>
</dbReference>
<evidence type="ECO:0000256" key="3">
    <source>
        <dbReference type="SAM" id="MobiDB-lite"/>
    </source>
</evidence>
<evidence type="ECO:0000313" key="5">
    <source>
        <dbReference type="EMBL" id="GAA1533532.1"/>
    </source>
</evidence>
<feature type="domain" description="TsaA-like" evidence="4">
    <location>
        <begin position="3"/>
        <end position="139"/>
    </location>
</feature>
<comment type="caution">
    <text evidence="5">The sequence shown here is derived from an EMBL/GenBank/DDBJ whole genome shotgun (WGS) entry which is preliminary data.</text>
</comment>
<dbReference type="Proteomes" id="UP001500842">
    <property type="component" value="Unassembled WGS sequence"/>
</dbReference>
<sequence>MLVTPIGMLRTPHTQREHTPIQATANLAEEGVAEIDARFAAALDGLSAFSHAWLLTWLGDDPPTPLDSLHQRPFLRQDGPPLGVFAMRGPRRPVPIGLSLVEVVDVGDTRLRFRGVDMVDGTPLLDIKPFFPAADQPRSPVRAGWFDEVDVPEGATPASLRAAPAEDDGRP</sequence>
<dbReference type="SUPFAM" id="SSF118196">
    <property type="entry name" value="YaeB-like"/>
    <property type="match status" value="1"/>
</dbReference>
<dbReference type="InterPro" id="IPR040372">
    <property type="entry name" value="YaeB-like"/>
</dbReference>
<protein>
    <submittedName>
        <fullName evidence="5">tRNA (N6-threonylcarbamoyladenosine(37)-N6)-methyltransferase TrmO</fullName>
    </submittedName>
</protein>
<proteinExistence type="inferred from homology"/>
<keyword evidence="1" id="KW-0949">S-adenosyl-L-methionine</keyword>